<dbReference type="AlphaFoldDB" id="A0A7K1SIE8"/>
<proteinExistence type="predicted"/>
<dbReference type="EMBL" id="WPIN01000011">
    <property type="protein sequence ID" value="MVM33597.1"/>
    <property type="molecule type" value="Genomic_DNA"/>
</dbReference>
<name>A0A7K1SIE8_9BACT</name>
<protein>
    <submittedName>
        <fullName evidence="1">Uncharacterized protein</fullName>
    </submittedName>
</protein>
<organism evidence="1 2">
    <name type="scientific">Spirosoma arboris</name>
    <dbReference type="NCBI Taxonomy" id="2682092"/>
    <lineage>
        <taxon>Bacteria</taxon>
        <taxon>Pseudomonadati</taxon>
        <taxon>Bacteroidota</taxon>
        <taxon>Cytophagia</taxon>
        <taxon>Cytophagales</taxon>
        <taxon>Cytophagaceae</taxon>
        <taxon>Spirosoma</taxon>
    </lineage>
</organism>
<sequence>MTHEQKNEALLILGLGVAKTIENYTENALLTNSCFIAADRYASLTTTNGLSTTLNIPIELRLDNEVDVQFTNEELVSKYTSDVLNIIYRNYLIASISLVDATLEDLYEYFIQMIDPNISDLDLEKHIRNSWTNDNLLNFFIDPGKVNLKKPESMNMGFVEAFIRYYELRIVRHTLLHSSGKLSDKNLSKLQLYLDNTPVERQGFALIKVPIFDAEWKINLTINHVLSIRKYLDRFLMYIFKSVGECETLPA</sequence>
<gene>
    <name evidence="1" type="ORF">GO755_26400</name>
</gene>
<keyword evidence="2" id="KW-1185">Reference proteome</keyword>
<accession>A0A7K1SIE8</accession>
<dbReference type="RefSeq" id="WP_157588306.1">
    <property type="nucleotide sequence ID" value="NZ_WPIN01000011.1"/>
</dbReference>
<evidence type="ECO:0000313" key="1">
    <source>
        <dbReference type="EMBL" id="MVM33597.1"/>
    </source>
</evidence>
<evidence type="ECO:0000313" key="2">
    <source>
        <dbReference type="Proteomes" id="UP000436006"/>
    </source>
</evidence>
<dbReference type="Proteomes" id="UP000436006">
    <property type="component" value="Unassembled WGS sequence"/>
</dbReference>
<comment type="caution">
    <text evidence="1">The sequence shown here is derived from an EMBL/GenBank/DDBJ whole genome shotgun (WGS) entry which is preliminary data.</text>
</comment>
<reference evidence="1 2" key="1">
    <citation type="submission" date="2019-12" db="EMBL/GenBank/DDBJ databases">
        <title>Spirosoma sp. HMF4905 genome sequencing and assembly.</title>
        <authorList>
            <person name="Kang H."/>
            <person name="Cha I."/>
            <person name="Kim H."/>
            <person name="Joh K."/>
        </authorList>
    </citation>
    <scope>NUCLEOTIDE SEQUENCE [LARGE SCALE GENOMIC DNA]</scope>
    <source>
        <strain evidence="1 2">HMF4905</strain>
    </source>
</reference>